<evidence type="ECO:0000256" key="2">
    <source>
        <dbReference type="ARBA" id="ARBA00009466"/>
    </source>
</evidence>
<dbReference type="GO" id="GO:0005634">
    <property type="term" value="C:nucleus"/>
    <property type="evidence" value="ECO:0007669"/>
    <property type="project" value="UniProtKB-SubCell"/>
</dbReference>
<comment type="similarity">
    <text evidence="2">Belongs to the exportin family.</text>
</comment>
<dbReference type="SMART" id="SM01102">
    <property type="entry name" value="CRM1_C"/>
    <property type="match status" value="1"/>
</dbReference>
<dbReference type="GO" id="GO:0005049">
    <property type="term" value="F:nuclear export signal receptor activity"/>
    <property type="evidence" value="ECO:0007669"/>
    <property type="project" value="InterPro"/>
</dbReference>
<dbReference type="EMBL" id="JAFIRN010000002">
    <property type="protein sequence ID" value="KAG5855644.1"/>
    <property type="molecule type" value="Genomic_DNA"/>
</dbReference>
<accession>A0A9D3S4W8</accession>
<dbReference type="InterPro" id="IPR041235">
    <property type="entry name" value="Exp1_repeat_2"/>
</dbReference>
<dbReference type="Pfam" id="PF18777">
    <property type="entry name" value="CRM1_repeat"/>
    <property type="match status" value="1"/>
</dbReference>
<comment type="caution">
    <text evidence="10">The sequence shown here is derived from an EMBL/GenBank/DDBJ whole genome shotgun (WGS) entry which is preliminary data.</text>
</comment>
<evidence type="ECO:0000256" key="6">
    <source>
        <dbReference type="ARBA" id="ARBA00023242"/>
    </source>
</evidence>
<evidence type="ECO:0000259" key="9">
    <source>
        <dbReference type="PROSITE" id="PS50166"/>
    </source>
</evidence>
<dbReference type="Pfam" id="PF18784">
    <property type="entry name" value="CRM1_repeat_2"/>
    <property type="match status" value="1"/>
</dbReference>
<dbReference type="InterPro" id="IPR014877">
    <property type="entry name" value="XPO1_C_dom"/>
</dbReference>
<dbReference type="Proteomes" id="UP001044222">
    <property type="component" value="Unassembled WGS sequence"/>
</dbReference>
<dbReference type="GO" id="GO:0051028">
    <property type="term" value="P:mRNA transport"/>
    <property type="evidence" value="ECO:0007669"/>
    <property type="project" value="UniProtKB-KW"/>
</dbReference>
<proteinExistence type="inferred from homology"/>
<evidence type="ECO:0000256" key="5">
    <source>
        <dbReference type="ARBA" id="ARBA00022927"/>
    </source>
</evidence>
<dbReference type="Pfam" id="PF03810">
    <property type="entry name" value="IBN_N"/>
    <property type="match status" value="1"/>
</dbReference>
<reference evidence="10" key="1">
    <citation type="submission" date="2021-01" db="EMBL/GenBank/DDBJ databases">
        <title>A chromosome-scale assembly of European eel, Anguilla anguilla.</title>
        <authorList>
            <person name="Henkel C."/>
            <person name="Jong-Raadsen S.A."/>
            <person name="Dufour S."/>
            <person name="Weltzien F.-A."/>
            <person name="Palstra A.P."/>
            <person name="Pelster B."/>
            <person name="Spaink H.P."/>
            <person name="Van Den Thillart G.E."/>
            <person name="Jansen H."/>
            <person name="Zahm M."/>
            <person name="Klopp C."/>
            <person name="Cedric C."/>
            <person name="Louis A."/>
            <person name="Berthelot C."/>
            <person name="Parey E."/>
            <person name="Roest Crollius H."/>
            <person name="Montfort J."/>
            <person name="Robinson-Rechavi M."/>
            <person name="Bucao C."/>
            <person name="Bouchez O."/>
            <person name="Gislard M."/>
            <person name="Lluch J."/>
            <person name="Milhes M."/>
            <person name="Lampietro C."/>
            <person name="Lopez Roques C."/>
            <person name="Donnadieu C."/>
            <person name="Braasch I."/>
            <person name="Desvignes T."/>
            <person name="Postlethwait J."/>
            <person name="Bobe J."/>
            <person name="Guiguen Y."/>
            <person name="Dirks R."/>
        </authorList>
    </citation>
    <scope>NUCLEOTIDE SEQUENCE</scope>
    <source>
        <strain evidence="10">Tag_6206</strain>
        <tissue evidence="10">Liver</tissue>
    </source>
</reference>
<keyword evidence="5" id="KW-0653">Protein transport</keyword>
<feature type="domain" description="Importin N-terminal" evidence="9">
    <location>
        <begin position="46"/>
        <end position="112"/>
    </location>
</feature>
<dbReference type="InterPro" id="IPR041123">
    <property type="entry name" value="CRM1_repeat"/>
</dbReference>
<dbReference type="PROSITE" id="PS50166">
    <property type="entry name" value="IMPORTIN_B_NT"/>
    <property type="match status" value="1"/>
</dbReference>
<keyword evidence="6" id="KW-0539">Nucleus</keyword>
<evidence type="ECO:0000313" key="10">
    <source>
        <dbReference type="EMBL" id="KAG5855644.1"/>
    </source>
</evidence>
<dbReference type="InterPro" id="IPR013598">
    <property type="entry name" value="Exportin-1/Importin-b-like"/>
</dbReference>
<dbReference type="SMART" id="SM00913">
    <property type="entry name" value="IBN_N"/>
    <property type="match status" value="1"/>
</dbReference>
<dbReference type="Pfam" id="PF08767">
    <property type="entry name" value="CRM1_C"/>
    <property type="match status" value="1"/>
</dbReference>
<dbReference type="Pfam" id="PF18787">
    <property type="entry name" value="CRM1_repeat_3"/>
    <property type="match status" value="1"/>
</dbReference>
<evidence type="ECO:0000313" key="11">
    <source>
        <dbReference type="Proteomes" id="UP001044222"/>
    </source>
</evidence>
<evidence type="ECO:0000256" key="3">
    <source>
        <dbReference type="ARBA" id="ARBA00022448"/>
    </source>
</evidence>
<dbReference type="PANTHER" id="PTHR11223:SF2">
    <property type="entry name" value="EXPORTIN-1"/>
    <property type="match status" value="1"/>
</dbReference>
<keyword evidence="4" id="KW-0509">mRNA transport</keyword>
<dbReference type="SUPFAM" id="SSF48371">
    <property type="entry name" value="ARM repeat"/>
    <property type="match status" value="1"/>
</dbReference>
<dbReference type="InterPro" id="IPR040485">
    <property type="entry name" value="XPO1_repeat_3"/>
</dbReference>
<dbReference type="InterPro" id="IPR011989">
    <property type="entry name" value="ARM-like"/>
</dbReference>
<evidence type="ECO:0000256" key="8">
    <source>
        <dbReference type="ARBA" id="ARBA00075318"/>
    </source>
</evidence>
<keyword evidence="3" id="KW-0813">Transport</keyword>
<dbReference type="GO" id="GO:0006611">
    <property type="term" value="P:protein export from nucleus"/>
    <property type="evidence" value="ECO:0007669"/>
    <property type="project" value="InterPro"/>
</dbReference>
<dbReference type="InterPro" id="IPR016024">
    <property type="entry name" value="ARM-type_fold"/>
</dbReference>
<dbReference type="InterPro" id="IPR001494">
    <property type="entry name" value="Importin-beta_N"/>
</dbReference>
<organism evidence="10 11">
    <name type="scientific">Anguilla anguilla</name>
    <name type="common">European freshwater eel</name>
    <name type="synonym">Muraena anguilla</name>
    <dbReference type="NCBI Taxonomy" id="7936"/>
    <lineage>
        <taxon>Eukaryota</taxon>
        <taxon>Metazoa</taxon>
        <taxon>Chordata</taxon>
        <taxon>Craniata</taxon>
        <taxon>Vertebrata</taxon>
        <taxon>Euteleostomi</taxon>
        <taxon>Actinopterygii</taxon>
        <taxon>Neopterygii</taxon>
        <taxon>Teleostei</taxon>
        <taxon>Anguilliformes</taxon>
        <taxon>Anguillidae</taxon>
        <taxon>Anguilla</taxon>
    </lineage>
</organism>
<protein>
    <recommendedName>
        <fullName evidence="7">Exportin-1</fullName>
    </recommendedName>
    <alternativeName>
        <fullName evidence="8">Chromosome region maintenance 1 protein homolog</fullName>
    </alternativeName>
</protein>
<evidence type="ECO:0000256" key="7">
    <source>
        <dbReference type="ARBA" id="ARBA00073514"/>
    </source>
</evidence>
<dbReference type="FunFam" id="1.25.10.10:FF:001255">
    <property type="entry name" value="Exportin 1"/>
    <property type="match status" value="2"/>
</dbReference>
<dbReference type="GO" id="GO:0031267">
    <property type="term" value="F:small GTPase binding"/>
    <property type="evidence" value="ECO:0007669"/>
    <property type="project" value="InterPro"/>
</dbReference>
<sequence>MPAIMTILADRAAQQLLDFNQKLDINLLDNVVNCMYNDIGSQQRMAQEVLTHLKEHPDAWTRVDTILEFSQNMNTKYYALQILETVIKTRWKILPRNQCEGIKKYVVGLIIKTSSDASVVEKEKVYIGKLNMILVQILKQEWPKHWPHFISDIVGASRTSESLCQNNMVILKLLSEEVFDFSSGQMTQVKAKHLKDSMCNEFSQIFQLCQFVMENSQNAPLVQATLETLLRFLNWIPLGYIFETKLISTLVYKFLNVPMFRNVTLKCLTEIAGVSVSQYEEQFVTLFTLTMMQLKQMLPLNTNIRLAYSNGKDDEQNFIQNLSLFLCTFLKEHGQLIEKRLNLRETLMEALHYMLLVSEVEETEIFKICLEYWNHLAAELYRESPFSTSTSPLLSGSQHFDVPPRRQLYLPVLSKVSAKHAPQTGAKQAPKPGAALPARAFQGERQTCAPNRGQTSAPNRGQLYLPVLSKVRLLMVSRMAKPEEVLVVENDQGEVVREFMKDTDSINLYKNMRETLVYLTHLDYADTERIMTEKLHNQVNGTEWSWKNLNTLCWAIGSISGAMHEEDEKRFLVTVIKDLLGLCEQKRGKDNKAIIASNIMYIVGQYPRFLRAHWKFLKTVVNKLFEFMHETHDGVQDMACDTFIKIAQKCRRHFVQVQVGEVMPFIDEILNNINTIICDLQPQQVHTFYEAVGYMIGAQTDQAVQEHLIEKYMLLPNQVWDSIIQQATKNVDILKDPETVKQLGSILKTNVRACKACLSENISAAIQTNGDMVTKQPLIRSMRTVKRETLKLISGWVSRSNDPQMVGENFVPPLLDAVLIDYQRNVPAAREPEVLSTMATIVNKLGGHITSEIPQIFDAVFECTLNMINKDFEEYPEHRTNFFYLLQAVNSHCFPAFLAIPPAQFKLVLDSIIWAFKHTMRNVADTGLQILYTLLQNVAQEEAAAQSFYQTYFCDILQHIFSVVTDTHVTHTHTEGKISVALNPSNPVNNQGFIQEYVANLLKTAFPHLQDAQVKVFVTGLFSLNQDIPAFKEHLRDFLVQIKEFAGEDSTDLFLEEREASLRLAQEEKHKLQMSVPGILNPHEIPEEMCD</sequence>
<comment type="subcellular location">
    <subcellularLocation>
        <location evidence="1">Nucleus</location>
    </subcellularLocation>
</comment>
<evidence type="ECO:0000256" key="1">
    <source>
        <dbReference type="ARBA" id="ARBA00004123"/>
    </source>
</evidence>
<dbReference type="GO" id="GO:0005737">
    <property type="term" value="C:cytoplasm"/>
    <property type="evidence" value="ECO:0007669"/>
    <property type="project" value="TreeGrafter"/>
</dbReference>
<dbReference type="Gene3D" id="1.25.10.10">
    <property type="entry name" value="Leucine-rich Repeat Variant"/>
    <property type="match status" value="2"/>
</dbReference>
<dbReference type="GO" id="GO:0000056">
    <property type="term" value="P:ribosomal small subunit export from nucleus"/>
    <property type="evidence" value="ECO:0007669"/>
    <property type="project" value="TreeGrafter"/>
</dbReference>
<dbReference type="Pfam" id="PF08389">
    <property type="entry name" value="Xpo1"/>
    <property type="match status" value="1"/>
</dbReference>
<keyword evidence="11" id="KW-1185">Reference proteome</keyword>
<dbReference type="PANTHER" id="PTHR11223">
    <property type="entry name" value="EXPORTIN 1/5"/>
    <property type="match status" value="1"/>
</dbReference>
<dbReference type="AlphaFoldDB" id="A0A9D3S4W8"/>
<evidence type="ECO:0000256" key="4">
    <source>
        <dbReference type="ARBA" id="ARBA00022816"/>
    </source>
</evidence>
<dbReference type="GO" id="GO:0000055">
    <property type="term" value="P:ribosomal large subunit export from nucleus"/>
    <property type="evidence" value="ECO:0007669"/>
    <property type="project" value="TreeGrafter"/>
</dbReference>
<gene>
    <name evidence="10" type="ORF">ANANG_G00051290</name>
</gene>
<name>A0A9D3S4W8_ANGAN</name>
<dbReference type="InterPro" id="IPR045065">
    <property type="entry name" value="XPO1/5"/>
</dbReference>